<dbReference type="OrthoDB" id="244732at2"/>
<dbReference type="KEGG" id="pnd:Pla175_09280"/>
<proteinExistence type="predicted"/>
<feature type="chain" id="PRO_5021913470" description="Pyrrolo-quinoline quinone repeat domain-containing protein" evidence="2">
    <location>
        <begin position="27"/>
        <end position="762"/>
    </location>
</feature>
<evidence type="ECO:0000313" key="4">
    <source>
        <dbReference type="EMBL" id="QDU87563.1"/>
    </source>
</evidence>
<dbReference type="RefSeq" id="WP_145281555.1">
    <property type="nucleotide sequence ID" value="NZ_CP036291.1"/>
</dbReference>
<evidence type="ECO:0000313" key="5">
    <source>
        <dbReference type="Proteomes" id="UP000317429"/>
    </source>
</evidence>
<dbReference type="Gene3D" id="2.130.10.10">
    <property type="entry name" value="YVTN repeat-like/Quinoprotein amine dehydrogenase"/>
    <property type="match status" value="1"/>
</dbReference>
<dbReference type="EMBL" id="CP036291">
    <property type="protein sequence ID" value="QDU87563.1"/>
    <property type="molecule type" value="Genomic_DNA"/>
</dbReference>
<dbReference type="Proteomes" id="UP000317429">
    <property type="component" value="Chromosome"/>
</dbReference>
<dbReference type="AlphaFoldDB" id="A0A518D7X2"/>
<evidence type="ECO:0000259" key="3">
    <source>
        <dbReference type="Pfam" id="PF13360"/>
    </source>
</evidence>
<keyword evidence="5" id="KW-1185">Reference proteome</keyword>
<dbReference type="Pfam" id="PF13360">
    <property type="entry name" value="PQQ_2"/>
    <property type="match status" value="1"/>
</dbReference>
<evidence type="ECO:0000256" key="2">
    <source>
        <dbReference type="SAM" id="SignalP"/>
    </source>
</evidence>
<evidence type="ECO:0000256" key="1">
    <source>
        <dbReference type="SAM" id="MobiDB-lite"/>
    </source>
</evidence>
<dbReference type="SUPFAM" id="SSF50998">
    <property type="entry name" value="Quinoprotein alcohol dehydrogenase-like"/>
    <property type="match status" value="1"/>
</dbReference>
<feature type="region of interest" description="Disordered" evidence="1">
    <location>
        <begin position="741"/>
        <end position="762"/>
    </location>
</feature>
<keyword evidence="2" id="KW-0732">Signal</keyword>
<sequence precursor="true">MPQRTRSLRCYATALALAAMTTSVDAQLFAPPFGAGAAETFPPAAPTIAKAPGEARRRLMQVQALIDEQLWEEAIDGLDELAASGERGLVETRPDVYVPIADVCQSMLARLPADALAIYRSRVDAGAERQLARGVAERDPALLRVVTGQWLASSAGDEALAALGELALEAGAPGQARAYFRMVSPLLVGPTGADIPRALRGIDLAEHADHVRRIWLESPRPEELVVYPDASIAPAGALGRMIVASIRERDFDRAQRELELLTLLWPDATGTIAGRDGPLAGQLEEALAAARDWPSASPDATRVPPLLGRVWAKPVELLHPNQPAIERLRAMAPGIRFQAGVLLAAREESPPAAEVVAADGLAIFRDGGLIRAVSLAAGQPAVTPEGVLLDDGRGGAVRDAAAGAGGGPLGAGVGNRLMIDPRLRRLVVQPNMAPSVFAATAAPPVVAGHVVYAQEPAYGLGVELRGLDLRREAILSFKAAPPEGWAFAGPPWVEGPRLVVAIQQSEVRAQVGLACYARDSARLLWQTPLCSGAAGGSAASGQPVQIAVDQGLAVVNTNVGAVACVELQTGNVRWLRTYARVAPGSEGAAPGACFVARGMAYVAPSDSDSILAIDFADGTLRWRRPAVDGGGQLLGVVDGVLVGAGQKVFGIDAASGSLRYAWPDAERSGILGAGAAALAGGELFWAAGGELLTMDPRTGTQVRLPVPLPWKDAGPTRLAPSRAGILIANARQLELLGPVPATREPAEEGRLSIRSMGTRDIE</sequence>
<protein>
    <recommendedName>
        <fullName evidence="3">Pyrrolo-quinoline quinone repeat domain-containing protein</fullName>
    </recommendedName>
</protein>
<feature type="domain" description="Pyrrolo-quinoline quinone repeat" evidence="3">
    <location>
        <begin position="514"/>
        <end position="659"/>
    </location>
</feature>
<name>A0A518D7X2_9BACT</name>
<feature type="signal peptide" evidence="2">
    <location>
        <begin position="1"/>
        <end position="26"/>
    </location>
</feature>
<feature type="compositionally biased region" description="Basic and acidic residues" evidence="1">
    <location>
        <begin position="744"/>
        <end position="762"/>
    </location>
</feature>
<dbReference type="InterPro" id="IPR002372">
    <property type="entry name" value="PQQ_rpt_dom"/>
</dbReference>
<dbReference type="InterPro" id="IPR015943">
    <property type="entry name" value="WD40/YVTN_repeat-like_dom_sf"/>
</dbReference>
<organism evidence="4 5">
    <name type="scientific">Pirellulimonas nuda</name>
    <dbReference type="NCBI Taxonomy" id="2528009"/>
    <lineage>
        <taxon>Bacteria</taxon>
        <taxon>Pseudomonadati</taxon>
        <taxon>Planctomycetota</taxon>
        <taxon>Planctomycetia</taxon>
        <taxon>Pirellulales</taxon>
        <taxon>Lacipirellulaceae</taxon>
        <taxon>Pirellulimonas</taxon>
    </lineage>
</organism>
<gene>
    <name evidence="4" type="ORF">Pla175_09280</name>
</gene>
<reference evidence="4 5" key="1">
    <citation type="submission" date="2019-02" db="EMBL/GenBank/DDBJ databases">
        <title>Deep-cultivation of Planctomycetes and their phenomic and genomic characterization uncovers novel biology.</title>
        <authorList>
            <person name="Wiegand S."/>
            <person name="Jogler M."/>
            <person name="Boedeker C."/>
            <person name="Pinto D."/>
            <person name="Vollmers J."/>
            <person name="Rivas-Marin E."/>
            <person name="Kohn T."/>
            <person name="Peeters S.H."/>
            <person name="Heuer A."/>
            <person name="Rast P."/>
            <person name="Oberbeckmann S."/>
            <person name="Bunk B."/>
            <person name="Jeske O."/>
            <person name="Meyerdierks A."/>
            <person name="Storesund J.E."/>
            <person name="Kallscheuer N."/>
            <person name="Luecker S."/>
            <person name="Lage O.M."/>
            <person name="Pohl T."/>
            <person name="Merkel B.J."/>
            <person name="Hornburger P."/>
            <person name="Mueller R.-W."/>
            <person name="Bruemmer F."/>
            <person name="Labrenz M."/>
            <person name="Spormann A.M."/>
            <person name="Op den Camp H."/>
            <person name="Overmann J."/>
            <person name="Amann R."/>
            <person name="Jetten M.S.M."/>
            <person name="Mascher T."/>
            <person name="Medema M.H."/>
            <person name="Devos D.P."/>
            <person name="Kaster A.-K."/>
            <person name="Ovreas L."/>
            <person name="Rohde M."/>
            <person name="Galperin M.Y."/>
            <person name="Jogler C."/>
        </authorList>
    </citation>
    <scope>NUCLEOTIDE SEQUENCE [LARGE SCALE GENOMIC DNA]</scope>
    <source>
        <strain evidence="4 5">Pla175</strain>
    </source>
</reference>
<dbReference type="InterPro" id="IPR011047">
    <property type="entry name" value="Quinoprotein_ADH-like_sf"/>
</dbReference>
<accession>A0A518D7X2</accession>